<feature type="domain" description="PilZ" evidence="4">
    <location>
        <begin position="119"/>
        <end position="227"/>
    </location>
</feature>
<dbReference type="Gene3D" id="2.40.10.220">
    <property type="entry name" value="predicted glycosyltransferase like domains"/>
    <property type="match status" value="1"/>
</dbReference>
<keyword evidence="7" id="KW-1185">Reference proteome</keyword>
<dbReference type="InterPro" id="IPR012349">
    <property type="entry name" value="Split_barrel_FMN-bd"/>
</dbReference>
<evidence type="ECO:0000313" key="6">
    <source>
        <dbReference type="EMBL" id="MBB3168456.1"/>
    </source>
</evidence>
<evidence type="ECO:0000259" key="4">
    <source>
        <dbReference type="Pfam" id="PF07238"/>
    </source>
</evidence>
<evidence type="ECO:0000313" key="7">
    <source>
        <dbReference type="Proteomes" id="UP000559987"/>
    </source>
</evidence>
<dbReference type="AlphaFoldDB" id="A0A839URG3"/>
<gene>
    <name evidence="6" type="ORF">FHS30_001640</name>
</gene>
<dbReference type="InterPro" id="IPR009875">
    <property type="entry name" value="PilZ_domain"/>
</dbReference>
<dbReference type="Pfam" id="PF07238">
    <property type="entry name" value="PilZ"/>
    <property type="match status" value="1"/>
</dbReference>
<dbReference type="InterPro" id="IPR009926">
    <property type="entry name" value="T3SS_YcgR_PilZN"/>
</dbReference>
<dbReference type="Gene3D" id="2.30.110.10">
    <property type="entry name" value="Electron Transport, Fmn-binding Protein, Chain A"/>
    <property type="match status" value="1"/>
</dbReference>
<dbReference type="Proteomes" id="UP000559987">
    <property type="component" value="Unassembled WGS sequence"/>
</dbReference>
<sequence>MPVDHEAQATQRLTDIEDIFRVLKLLELHRSLITVTLPEVNGVASSMVIEVDLEQGHFVIDQLNEKLLQSKIKTGVELVFRAAYGGVQVSGEARVLTLNQDDLGLRIVLALPNRVLHRQRRAAFRASVTSEPVHISLQSDQREPLEGWISDVSIDGLGVVFDKFVHPPIQPSELFTNAQFTANNHSFTQSLVAKHPNYDKMTDKYRCGFSFYKLTPADEKRINQWVIQLQRHHRKSHRLSHPRPAKLGNFR</sequence>
<reference evidence="6 7" key="1">
    <citation type="submission" date="2020-08" db="EMBL/GenBank/DDBJ databases">
        <title>Genomic Encyclopedia of Type Strains, Phase III (KMG-III): the genomes of soil and plant-associated and newly described type strains.</title>
        <authorList>
            <person name="Whitman W."/>
        </authorList>
    </citation>
    <scope>NUCLEOTIDE SEQUENCE [LARGE SCALE GENOMIC DNA]</scope>
    <source>
        <strain evidence="6 7">CECT 8571</strain>
    </source>
</reference>
<evidence type="ECO:0000259" key="5">
    <source>
        <dbReference type="Pfam" id="PF07317"/>
    </source>
</evidence>
<name>A0A839URG3_9GAMM</name>
<feature type="domain" description="Type III secretion system flagellar brake protein YcgR PilZN" evidence="5">
    <location>
        <begin position="14"/>
        <end position="116"/>
    </location>
</feature>
<keyword evidence="6" id="KW-0282">Flagellum</keyword>
<keyword evidence="3" id="KW-0975">Bacterial flagellum</keyword>
<evidence type="ECO:0000256" key="1">
    <source>
        <dbReference type="ARBA" id="ARBA00022636"/>
    </source>
</evidence>
<comment type="caution">
    <text evidence="6">The sequence shown here is derived from an EMBL/GenBank/DDBJ whole genome shotgun (WGS) entry which is preliminary data.</text>
</comment>
<dbReference type="RefSeq" id="WP_183909935.1">
    <property type="nucleotide sequence ID" value="NZ_JACHXZ010000002.1"/>
</dbReference>
<keyword evidence="2" id="KW-0547">Nucleotide-binding</keyword>
<evidence type="ECO:0000256" key="3">
    <source>
        <dbReference type="ARBA" id="ARBA00023143"/>
    </source>
</evidence>
<dbReference type="SUPFAM" id="SSF141371">
    <property type="entry name" value="PilZ domain-like"/>
    <property type="match status" value="1"/>
</dbReference>
<organism evidence="6 7">
    <name type="scientific">Simiduia aestuariiviva</name>
    <dbReference type="NCBI Taxonomy" id="1510459"/>
    <lineage>
        <taxon>Bacteria</taxon>
        <taxon>Pseudomonadati</taxon>
        <taxon>Pseudomonadota</taxon>
        <taxon>Gammaproteobacteria</taxon>
        <taxon>Cellvibrionales</taxon>
        <taxon>Cellvibrionaceae</taxon>
        <taxon>Simiduia</taxon>
    </lineage>
</organism>
<dbReference type="GO" id="GO:0035438">
    <property type="term" value="F:cyclic-di-GMP binding"/>
    <property type="evidence" value="ECO:0007669"/>
    <property type="project" value="InterPro"/>
</dbReference>
<dbReference type="EMBL" id="JACHXZ010000002">
    <property type="protein sequence ID" value="MBB3168456.1"/>
    <property type="molecule type" value="Genomic_DNA"/>
</dbReference>
<keyword evidence="6" id="KW-0969">Cilium</keyword>
<accession>A0A839URG3</accession>
<keyword evidence="1" id="KW-0973">c-di-GMP</keyword>
<keyword evidence="6" id="KW-0966">Cell projection</keyword>
<protein>
    <submittedName>
        <fullName evidence="6">C-di-GMP-binding flagellar brake protein YcgR</fullName>
    </submittedName>
</protein>
<dbReference type="Pfam" id="PF07317">
    <property type="entry name" value="PilZN"/>
    <property type="match status" value="1"/>
</dbReference>
<proteinExistence type="predicted"/>
<evidence type="ECO:0000256" key="2">
    <source>
        <dbReference type="ARBA" id="ARBA00022741"/>
    </source>
</evidence>